<name>A0A0G0UUF9_9BACT</name>
<proteinExistence type="predicted"/>
<gene>
    <name evidence="1" type="ORF">UU42_C0021G0003</name>
</gene>
<reference evidence="1 2" key="1">
    <citation type="journal article" date="2015" name="Nature">
        <title>rRNA introns, odd ribosomes, and small enigmatic genomes across a large radiation of phyla.</title>
        <authorList>
            <person name="Brown C.T."/>
            <person name="Hug L.A."/>
            <person name="Thomas B.C."/>
            <person name="Sharon I."/>
            <person name="Castelle C.J."/>
            <person name="Singh A."/>
            <person name="Wilkins M.J."/>
            <person name="Williams K.H."/>
            <person name="Banfield J.F."/>
        </authorList>
    </citation>
    <scope>NUCLEOTIDE SEQUENCE [LARGE SCALE GENOMIC DNA]</scope>
</reference>
<dbReference type="EMBL" id="LCAO01000021">
    <property type="protein sequence ID" value="KKR91136.1"/>
    <property type="molecule type" value="Genomic_DNA"/>
</dbReference>
<comment type="caution">
    <text evidence="1">The sequence shown here is derived from an EMBL/GenBank/DDBJ whole genome shotgun (WGS) entry which is preliminary data.</text>
</comment>
<organism evidence="1 2">
    <name type="scientific">Candidatus Woesebacteria bacterium GW2011_GWA1_41_13b</name>
    <dbReference type="NCBI Taxonomy" id="1618555"/>
    <lineage>
        <taxon>Bacteria</taxon>
        <taxon>Candidatus Woeseibacteriota</taxon>
    </lineage>
</organism>
<protein>
    <submittedName>
        <fullName evidence="1">Uncharacterized protein</fullName>
    </submittedName>
</protein>
<sequence>MTRLFNENLGTASNSTQLAKLKGKFSSYHPSYVGISTMTTRPEFRAWLETIWKQYEPYADSNFPNEFKKQFNQRAWELHLGSTLINRGYVLGSHTATGPDIKIPYQSKNVWIEAIAVEKGDAQDKVPDIEYGKAMSVPEKEMLLRLTAGLREKHQKYLKYLKGGLVGQDDPFVIAIDRSPLEHPDAQIPLILKCLFAIGHQVLFLKTDKPRPKTEESTWSAREKVNKISGSEVGMLMFRDASFEGISAVIYCPWNILNSPRDLDKMGDNFAIVHNPFAKNPLLDKFFKFGETWKQEGQQLKRLK</sequence>
<accession>A0A0G0UUF9</accession>
<dbReference type="Proteomes" id="UP000034676">
    <property type="component" value="Unassembled WGS sequence"/>
</dbReference>
<dbReference type="AlphaFoldDB" id="A0A0G0UUF9"/>
<evidence type="ECO:0000313" key="2">
    <source>
        <dbReference type="Proteomes" id="UP000034676"/>
    </source>
</evidence>
<evidence type="ECO:0000313" key="1">
    <source>
        <dbReference type="EMBL" id="KKR91136.1"/>
    </source>
</evidence>